<reference evidence="4 5" key="1">
    <citation type="submission" date="2020-08" db="EMBL/GenBank/DDBJ databases">
        <title>Genomic Encyclopedia of Type Strains, Phase IV (KMG-IV): sequencing the most valuable type-strain genomes for metagenomic binning, comparative biology and taxonomic classification.</title>
        <authorList>
            <person name="Goeker M."/>
        </authorList>
    </citation>
    <scope>NUCLEOTIDE SEQUENCE [LARGE SCALE GENOMIC DNA]</scope>
    <source>
        <strain evidence="4 5">DSM 29853</strain>
    </source>
</reference>
<protein>
    <recommendedName>
        <fullName evidence="1">diguanylate cyclase</fullName>
        <ecNumber evidence="1">2.7.7.65</ecNumber>
    </recommendedName>
</protein>
<keyword evidence="5" id="KW-1185">Reference proteome</keyword>
<gene>
    <name evidence="4" type="ORF">GGR23_000378</name>
</gene>
<dbReference type="Proteomes" id="UP000528286">
    <property type="component" value="Unassembled WGS sequence"/>
</dbReference>
<keyword evidence="2" id="KW-0812">Transmembrane</keyword>
<dbReference type="InterPro" id="IPR029787">
    <property type="entry name" value="Nucleotide_cyclase"/>
</dbReference>
<dbReference type="GO" id="GO:0043709">
    <property type="term" value="P:cell adhesion involved in single-species biofilm formation"/>
    <property type="evidence" value="ECO:0007669"/>
    <property type="project" value="TreeGrafter"/>
</dbReference>
<evidence type="ECO:0000256" key="2">
    <source>
        <dbReference type="SAM" id="Phobius"/>
    </source>
</evidence>
<comment type="caution">
    <text evidence="4">The sequence shown here is derived from an EMBL/GenBank/DDBJ whole genome shotgun (WGS) entry which is preliminary data.</text>
</comment>
<dbReference type="SMART" id="SM00267">
    <property type="entry name" value="GGDEF"/>
    <property type="match status" value="1"/>
</dbReference>
<feature type="domain" description="GGDEF" evidence="3">
    <location>
        <begin position="122"/>
        <end position="254"/>
    </location>
</feature>
<keyword evidence="2" id="KW-1133">Transmembrane helix</keyword>
<dbReference type="FunFam" id="3.30.70.270:FF:000001">
    <property type="entry name" value="Diguanylate cyclase domain protein"/>
    <property type="match status" value="1"/>
</dbReference>
<dbReference type="NCBIfam" id="TIGR00254">
    <property type="entry name" value="GGDEF"/>
    <property type="match status" value="1"/>
</dbReference>
<feature type="transmembrane region" description="Helical" evidence="2">
    <location>
        <begin position="31"/>
        <end position="54"/>
    </location>
</feature>
<dbReference type="GO" id="GO:0005886">
    <property type="term" value="C:plasma membrane"/>
    <property type="evidence" value="ECO:0007669"/>
    <property type="project" value="TreeGrafter"/>
</dbReference>
<dbReference type="AlphaFoldDB" id="A0A7W6NJE4"/>
<dbReference type="Gene3D" id="3.30.70.270">
    <property type="match status" value="1"/>
</dbReference>
<dbReference type="GO" id="GO:1902201">
    <property type="term" value="P:negative regulation of bacterial-type flagellum-dependent cell motility"/>
    <property type="evidence" value="ECO:0007669"/>
    <property type="project" value="TreeGrafter"/>
</dbReference>
<dbReference type="InterPro" id="IPR000160">
    <property type="entry name" value="GGDEF_dom"/>
</dbReference>
<proteinExistence type="predicted"/>
<feature type="transmembrane region" description="Helical" evidence="2">
    <location>
        <begin position="60"/>
        <end position="79"/>
    </location>
</feature>
<sequence>MMRWIADGEGGDSFRKRQPLKSFVHRMTLRAALLGFTGSFVAVSLLAALGLVGATGEDGLRLATACGLVAAAVAAWLGLRTGRMIDRLARSNARFEQLSRTDALSGLLNRRAFADVLARAKAGCSLVIIDVDRFKSINDTYGHTVGDDVIRRVAELIAETAGPGAPASRLGGEEFGFLLSNGTIEDRLAMVERLRERIEAEVFHGGQADFTITISAGLAEVESGKAGELTYAAADKALYLAKAGGRNRVVHDRQGLTLILDMVAAERLELENEAAIARGVA</sequence>
<dbReference type="InterPro" id="IPR043128">
    <property type="entry name" value="Rev_trsase/Diguanyl_cyclase"/>
</dbReference>
<dbReference type="PROSITE" id="PS50887">
    <property type="entry name" value="GGDEF"/>
    <property type="match status" value="1"/>
</dbReference>
<keyword evidence="2" id="KW-0472">Membrane</keyword>
<dbReference type="CDD" id="cd01949">
    <property type="entry name" value="GGDEF"/>
    <property type="match status" value="1"/>
</dbReference>
<dbReference type="EC" id="2.7.7.65" evidence="1"/>
<organism evidence="4 5">
    <name type="scientific">Gellertiella hungarica</name>
    <dbReference type="NCBI Taxonomy" id="1572859"/>
    <lineage>
        <taxon>Bacteria</taxon>
        <taxon>Pseudomonadati</taxon>
        <taxon>Pseudomonadota</taxon>
        <taxon>Alphaproteobacteria</taxon>
        <taxon>Hyphomicrobiales</taxon>
        <taxon>Rhizobiaceae</taxon>
        <taxon>Gellertiella</taxon>
    </lineage>
</organism>
<dbReference type="PANTHER" id="PTHR45138">
    <property type="entry name" value="REGULATORY COMPONENTS OF SENSORY TRANSDUCTION SYSTEM"/>
    <property type="match status" value="1"/>
</dbReference>
<dbReference type="GO" id="GO:0052621">
    <property type="term" value="F:diguanylate cyclase activity"/>
    <property type="evidence" value="ECO:0007669"/>
    <property type="project" value="UniProtKB-EC"/>
</dbReference>
<accession>A0A7W6NJE4</accession>
<name>A0A7W6NJE4_9HYPH</name>
<dbReference type="SUPFAM" id="SSF55073">
    <property type="entry name" value="Nucleotide cyclase"/>
    <property type="match status" value="1"/>
</dbReference>
<dbReference type="InterPro" id="IPR050469">
    <property type="entry name" value="Diguanylate_Cyclase"/>
</dbReference>
<dbReference type="RefSeq" id="WP_183364419.1">
    <property type="nucleotide sequence ID" value="NZ_JACIEZ010000001.1"/>
</dbReference>
<evidence type="ECO:0000313" key="5">
    <source>
        <dbReference type="Proteomes" id="UP000528286"/>
    </source>
</evidence>
<evidence type="ECO:0000259" key="3">
    <source>
        <dbReference type="PROSITE" id="PS50887"/>
    </source>
</evidence>
<dbReference type="PANTHER" id="PTHR45138:SF24">
    <property type="entry name" value="DIGUANYLATE CYCLASE DGCC-RELATED"/>
    <property type="match status" value="1"/>
</dbReference>
<evidence type="ECO:0000256" key="1">
    <source>
        <dbReference type="ARBA" id="ARBA00012528"/>
    </source>
</evidence>
<evidence type="ECO:0000313" key="4">
    <source>
        <dbReference type="EMBL" id="MBB4063217.1"/>
    </source>
</evidence>
<dbReference type="Pfam" id="PF00990">
    <property type="entry name" value="GGDEF"/>
    <property type="match status" value="1"/>
</dbReference>
<dbReference type="EMBL" id="JACIEZ010000001">
    <property type="protein sequence ID" value="MBB4063217.1"/>
    <property type="molecule type" value="Genomic_DNA"/>
</dbReference>